<dbReference type="InterPro" id="IPR016162">
    <property type="entry name" value="Ald_DH_N"/>
</dbReference>
<dbReference type="AlphaFoldDB" id="A0A918U950"/>
<dbReference type="PANTHER" id="PTHR43720">
    <property type="entry name" value="2-AMINOMUCONIC SEMIALDEHYDE DEHYDROGENASE"/>
    <property type="match status" value="1"/>
</dbReference>
<feature type="region of interest" description="Disordered" evidence="4">
    <location>
        <begin position="1"/>
        <end position="24"/>
    </location>
</feature>
<dbReference type="GO" id="GO:0016620">
    <property type="term" value="F:oxidoreductase activity, acting on the aldehyde or oxo group of donors, NAD or NADP as acceptor"/>
    <property type="evidence" value="ECO:0007669"/>
    <property type="project" value="InterPro"/>
</dbReference>
<protein>
    <submittedName>
        <fullName evidence="6">Aldehyde dehydrogenase</fullName>
    </submittedName>
</protein>
<feature type="domain" description="Aldehyde dehydrogenase" evidence="5">
    <location>
        <begin position="165"/>
        <end position="390"/>
    </location>
</feature>
<keyword evidence="2" id="KW-0560">Oxidoreductase</keyword>
<evidence type="ECO:0000313" key="7">
    <source>
        <dbReference type="Proteomes" id="UP000619244"/>
    </source>
</evidence>
<evidence type="ECO:0000256" key="4">
    <source>
        <dbReference type="SAM" id="MobiDB-lite"/>
    </source>
</evidence>
<keyword evidence="7" id="KW-1185">Reference proteome</keyword>
<accession>A0A918U950</accession>
<feature type="region of interest" description="Disordered" evidence="4">
    <location>
        <begin position="118"/>
        <end position="137"/>
    </location>
</feature>
<dbReference type="RefSeq" id="WP_190194775.1">
    <property type="nucleotide sequence ID" value="NZ_BMVU01000080.1"/>
</dbReference>
<dbReference type="Proteomes" id="UP000619244">
    <property type="component" value="Unassembled WGS sequence"/>
</dbReference>
<evidence type="ECO:0000256" key="1">
    <source>
        <dbReference type="ARBA" id="ARBA00009986"/>
    </source>
</evidence>
<proteinExistence type="inferred from homology"/>
<sequence>MSVLDIPALGPSGPYRTRKRSTVTDASGTPALELALVPGLVATDWTDRLRGSAPPPAAETTAVLAKAADVFEHQDVLGDDLAAHEQRVARLTGTPITVVRECDRMISAALRDACRAPDAARPQGCSPPGTPAADAPPAGAAWCRAGDVLAVQAAGNSPGVHALWPEALALGYRVAVRPSQRDPLTPLRLVLALRRAGLPDDRLVLVPCEHATADLLVDRADRAVVYGGQAVVDRYRHRANVRVQGPGRSKLVVASDADRAAGLELARTGALYHAGTACTATTGVLVERDVTEFAGALAAALAGVRPAPPEDDAAVLPCLPLEQAEHLAATVLQRAADAGATVRLAPRAHPLDGPGTLSAVTPAVVELPAARHPLLGLELPFPCVWVAPFDRAATDSLDDSLVLSLHTAEPALLDQALGNPSVSNVYRGRPTSWTHPDVPHDGFLGEFLMRAKGLARADEKRSDT</sequence>
<evidence type="ECO:0000256" key="2">
    <source>
        <dbReference type="ARBA" id="ARBA00023002"/>
    </source>
</evidence>
<dbReference type="InterPro" id="IPR016163">
    <property type="entry name" value="Ald_DH_C"/>
</dbReference>
<evidence type="ECO:0000313" key="6">
    <source>
        <dbReference type="EMBL" id="GGY11744.1"/>
    </source>
</evidence>
<comment type="caution">
    <text evidence="6">The sequence shown here is derived from an EMBL/GenBank/DDBJ whole genome shotgun (WGS) entry which is preliminary data.</text>
</comment>
<reference evidence="6" key="2">
    <citation type="submission" date="2020-09" db="EMBL/GenBank/DDBJ databases">
        <authorList>
            <person name="Sun Q."/>
            <person name="Ohkuma M."/>
        </authorList>
    </citation>
    <scope>NUCLEOTIDE SEQUENCE</scope>
    <source>
        <strain evidence="6">JCM 4790</strain>
    </source>
</reference>
<dbReference type="EMBL" id="BMVU01000080">
    <property type="protein sequence ID" value="GGY11744.1"/>
    <property type="molecule type" value="Genomic_DNA"/>
</dbReference>
<dbReference type="Gene3D" id="3.40.309.10">
    <property type="entry name" value="Aldehyde Dehydrogenase, Chain A, domain 2"/>
    <property type="match status" value="1"/>
</dbReference>
<gene>
    <name evidence="6" type="ORF">GCM10010358_75170</name>
</gene>
<dbReference type="InterPro" id="IPR016161">
    <property type="entry name" value="Ald_DH/histidinol_DH"/>
</dbReference>
<dbReference type="PANTHER" id="PTHR43720:SF2">
    <property type="entry name" value="2-AMINOMUCONIC SEMIALDEHYDE DEHYDROGENASE"/>
    <property type="match status" value="1"/>
</dbReference>
<reference evidence="6" key="1">
    <citation type="journal article" date="2014" name="Int. J. Syst. Evol. Microbiol.">
        <title>Complete genome sequence of Corynebacterium casei LMG S-19264T (=DSM 44701T), isolated from a smear-ripened cheese.</title>
        <authorList>
            <consortium name="US DOE Joint Genome Institute (JGI-PGF)"/>
            <person name="Walter F."/>
            <person name="Albersmeier A."/>
            <person name="Kalinowski J."/>
            <person name="Ruckert C."/>
        </authorList>
    </citation>
    <scope>NUCLEOTIDE SEQUENCE</scope>
    <source>
        <strain evidence="6">JCM 4790</strain>
    </source>
</reference>
<dbReference type="Gene3D" id="3.40.605.10">
    <property type="entry name" value="Aldehyde Dehydrogenase, Chain A, domain 1"/>
    <property type="match status" value="1"/>
</dbReference>
<dbReference type="Pfam" id="PF00171">
    <property type="entry name" value="Aldedh"/>
    <property type="match status" value="1"/>
</dbReference>
<evidence type="ECO:0000259" key="5">
    <source>
        <dbReference type="Pfam" id="PF00171"/>
    </source>
</evidence>
<keyword evidence="3" id="KW-0520">NAD</keyword>
<name>A0A918U950_9ACTN</name>
<evidence type="ECO:0000256" key="3">
    <source>
        <dbReference type="ARBA" id="ARBA00023027"/>
    </source>
</evidence>
<comment type="similarity">
    <text evidence="1">Belongs to the aldehyde dehydrogenase family.</text>
</comment>
<dbReference type="InterPro" id="IPR015590">
    <property type="entry name" value="Aldehyde_DH_dom"/>
</dbReference>
<dbReference type="SUPFAM" id="SSF53720">
    <property type="entry name" value="ALDH-like"/>
    <property type="match status" value="1"/>
</dbReference>
<organism evidence="6 7">
    <name type="scientific">Streptomyces minutiscleroticus</name>
    <dbReference type="NCBI Taxonomy" id="68238"/>
    <lineage>
        <taxon>Bacteria</taxon>
        <taxon>Bacillati</taxon>
        <taxon>Actinomycetota</taxon>
        <taxon>Actinomycetes</taxon>
        <taxon>Kitasatosporales</taxon>
        <taxon>Streptomycetaceae</taxon>
        <taxon>Streptomyces</taxon>
    </lineage>
</organism>